<feature type="signal peptide" evidence="2">
    <location>
        <begin position="1"/>
        <end position="24"/>
    </location>
</feature>
<dbReference type="Proteomes" id="UP001207930">
    <property type="component" value="Unassembled WGS sequence"/>
</dbReference>
<keyword evidence="1" id="KW-0472">Membrane</keyword>
<proteinExistence type="predicted"/>
<dbReference type="NCBIfam" id="TIGR02595">
    <property type="entry name" value="PEP_CTERM"/>
    <property type="match status" value="1"/>
</dbReference>
<comment type="caution">
    <text evidence="3">The sequence shown here is derived from an EMBL/GenBank/DDBJ whole genome shotgun (WGS) entry which is preliminary data.</text>
</comment>
<keyword evidence="2" id="KW-0732">Signal</keyword>
<evidence type="ECO:0000313" key="4">
    <source>
        <dbReference type="Proteomes" id="UP001207930"/>
    </source>
</evidence>
<feature type="chain" id="PRO_5045996421" evidence="2">
    <location>
        <begin position="25"/>
        <end position="70"/>
    </location>
</feature>
<evidence type="ECO:0000313" key="3">
    <source>
        <dbReference type="EMBL" id="MCW1887508.1"/>
    </source>
</evidence>
<name>A0ABT3FV81_9BACT</name>
<reference evidence="3 4" key="1">
    <citation type="submission" date="2022-10" db="EMBL/GenBank/DDBJ databases">
        <title>Luteolibacter flavescens strain MCCC 1K03193, whole genome shotgun sequencing project.</title>
        <authorList>
            <person name="Zhao G."/>
            <person name="Shen L."/>
        </authorList>
    </citation>
    <scope>NUCLEOTIDE SEQUENCE [LARGE SCALE GENOMIC DNA]</scope>
    <source>
        <strain evidence="3 4">MCCC 1K03193</strain>
    </source>
</reference>
<sequence length="70" mass="7242">MKISNACRRALAAVNLLILSVAHATQGPGIGDPIPEVKATAVPEPSPLFLLAGAMAVLLLLMRKGGPRSR</sequence>
<evidence type="ECO:0000256" key="1">
    <source>
        <dbReference type="SAM" id="Phobius"/>
    </source>
</evidence>
<dbReference type="InterPro" id="IPR013424">
    <property type="entry name" value="Ice-binding_C"/>
</dbReference>
<organism evidence="3 4">
    <name type="scientific">Luteolibacter flavescens</name>
    <dbReference type="NCBI Taxonomy" id="1859460"/>
    <lineage>
        <taxon>Bacteria</taxon>
        <taxon>Pseudomonadati</taxon>
        <taxon>Verrucomicrobiota</taxon>
        <taxon>Verrucomicrobiia</taxon>
        <taxon>Verrucomicrobiales</taxon>
        <taxon>Verrucomicrobiaceae</taxon>
        <taxon>Luteolibacter</taxon>
    </lineage>
</organism>
<keyword evidence="4" id="KW-1185">Reference proteome</keyword>
<protein>
    <submittedName>
        <fullName evidence="3">PEP-CTERM sorting domain-containing protein</fullName>
    </submittedName>
</protein>
<evidence type="ECO:0000256" key="2">
    <source>
        <dbReference type="SAM" id="SignalP"/>
    </source>
</evidence>
<gene>
    <name evidence="3" type="ORF">OKA04_22420</name>
</gene>
<dbReference type="EMBL" id="JAPDDS010000018">
    <property type="protein sequence ID" value="MCW1887508.1"/>
    <property type="molecule type" value="Genomic_DNA"/>
</dbReference>
<accession>A0ABT3FV81</accession>
<dbReference type="RefSeq" id="WP_264503463.1">
    <property type="nucleotide sequence ID" value="NZ_JAPDDS010000018.1"/>
</dbReference>
<keyword evidence="1" id="KW-1133">Transmembrane helix</keyword>
<keyword evidence="1" id="KW-0812">Transmembrane</keyword>
<feature type="transmembrane region" description="Helical" evidence="1">
    <location>
        <begin position="48"/>
        <end position="66"/>
    </location>
</feature>